<organism evidence="1 2">
    <name type="scientific">Laceyella putida</name>
    <dbReference type="NCBI Taxonomy" id="110101"/>
    <lineage>
        <taxon>Bacteria</taxon>
        <taxon>Bacillati</taxon>
        <taxon>Bacillota</taxon>
        <taxon>Bacilli</taxon>
        <taxon>Bacillales</taxon>
        <taxon>Thermoactinomycetaceae</taxon>
        <taxon>Laceyella</taxon>
    </lineage>
</organism>
<gene>
    <name evidence="1" type="ORF">ACFQNG_20860</name>
</gene>
<evidence type="ECO:0000313" key="2">
    <source>
        <dbReference type="Proteomes" id="UP001596500"/>
    </source>
</evidence>
<comment type="caution">
    <text evidence="1">The sequence shown here is derived from an EMBL/GenBank/DDBJ whole genome shotgun (WGS) entry which is preliminary data.</text>
</comment>
<evidence type="ECO:0000313" key="1">
    <source>
        <dbReference type="EMBL" id="MFC7443514.1"/>
    </source>
</evidence>
<dbReference type="RefSeq" id="WP_379867845.1">
    <property type="nucleotide sequence ID" value="NZ_JBHTBW010000087.1"/>
</dbReference>
<name>A0ABW2RRI4_9BACL</name>
<protein>
    <submittedName>
        <fullName evidence="1">Uncharacterized protein</fullName>
    </submittedName>
</protein>
<keyword evidence="2" id="KW-1185">Reference proteome</keyword>
<sequence>MIKRQTNEDCQHVCLFQEEGEPIVILMKNLIDVEINTGVRIITGLAKAE</sequence>
<dbReference type="EMBL" id="JBHTBW010000087">
    <property type="protein sequence ID" value="MFC7443514.1"/>
    <property type="molecule type" value="Genomic_DNA"/>
</dbReference>
<reference evidence="2" key="1">
    <citation type="journal article" date="2019" name="Int. J. Syst. Evol. Microbiol.">
        <title>The Global Catalogue of Microorganisms (GCM) 10K type strain sequencing project: providing services to taxonomists for standard genome sequencing and annotation.</title>
        <authorList>
            <consortium name="The Broad Institute Genomics Platform"/>
            <consortium name="The Broad Institute Genome Sequencing Center for Infectious Disease"/>
            <person name="Wu L."/>
            <person name="Ma J."/>
        </authorList>
    </citation>
    <scope>NUCLEOTIDE SEQUENCE [LARGE SCALE GENOMIC DNA]</scope>
    <source>
        <strain evidence="2">CGMCC 1.12942</strain>
    </source>
</reference>
<accession>A0ABW2RRI4</accession>
<proteinExistence type="predicted"/>
<dbReference type="Proteomes" id="UP001596500">
    <property type="component" value="Unassembled WGS sequence"/>
</dbReference>